<evidence type="ECO:0000256" key="5">
    <source>
        <dbReference type="ARBA" id="ARBA00023136"/>
    </source>
</evidence>
<dbReference type="InterPro" id="IPR046936">
    <property type="entry name" value="BIM1-like"/>
</dbReference>
<evidence type="ECO:0000313" key="11">
    <source>
        <dbReference type="Proteomes" id="UP000054279"/>
    </source>
</evidence>
<dbReference type="Pfam" id="PF20238">
    <property type="entry name" value="BIM1-like_dom"/>
    <property type="match status" value="1"/>
</dbReference>
<comment type="subcellular location">
    <subcellularLocation>
        <location evidence="1">Cell membrane</location>
        <topology evidence="1">Lipid-anchor</topology>
        <topology evidence="1">GPI-anchor</topology>
    </subcellularLocation>
</comment>
<dbReference type="OrthoDB" id="2146436at2759"/>
<keyword evidence="2" id="KW-1003">Cell membrane</keyword>
<keyword evidence="5" id="KW-0472">Membrane</keyword>
<sequence>MGFAALSALPSVFAALTRISSRNSVSNGTRSPFPLKDGWVSITTGHPKSCFTVVVSFEISPSTFAEFYKTTNGTDIPALHPFTNLCTKDSLCIPVNVADTGLPEAKNGTNATSLQFNSGDGNLFQGADVVLSDSSYLPSDAKCINSAGIFIESSLSSTSTSPASSFTSTRASSSNTSGSTSILAPALLADAAGVTGAVLSLF</sequence>
<dbReference type="Proteomes" id="UP000054279">
    <property type="component" value="Unassembled WGS sequence"/>
</dbReference>
<reference evidence="10 11" key="1">
    <citation type="submission" date="2014-06" db="EMBL/GenBank/DDBJ databases">
        <title>Evolutionary Origins and Diversification of the Mycorrhizal Mutualists.</title>
        <authorList>
            <consortium name="DOE Joint Genome Institute"/>
            <consortium name="Mycorrhizal Genomics Consortium"/>
            <person name="Kohler A."/>
            <person name="Kuo A."/>
            <person name="Nagy L.G."/>
            <person name="Floudas D."/>
            <person name="Copeland A."/>
            <person name="Barry K.W."/>
            <person name="Cichocki N."/>
            <person name="Veneault-Fourrey C."/>
            <person name="LaButti K."/>
            <person name="Lindquist E.A."/>
            <person name="Lipzen A."/>
            <person name="Lundell T."/>
            <person name="Morin E."/>
            <person name="Murat C."/>
            <person name="Riley R."/>
            <person name="Ohm R."/>
            <person name="Sun H."/>
            <person name="Tunlid A."/>
            <person name="Henrissat B."/>
            <person name="Grigoriev I.V."/>
            <person name="Hibbett D.S."/>
            <person name="Martin F."/>
        </authorList>
    </citation>
    <scope>NUCLEOTIDE SEQUENCE [LARGE SCALE GENOMIC DNA]</scope>
    <source>
        <strain evidence="10 11">SS14</strain>
    </source>
</reference>
<keyword evidence="11" id="KW-1185">Reference proteome</keyword>
<dbReference type="PANTHER" id="PTHR34992:SF11">
    <property type="entry name" value="COPPER ACQUISITION FACTOR BIM1-LIKE DOMAIN-CONTAINING PROTEIN"/>
    <property type="match status" value="1"/>
</dbReference>
<protein>
    <recommendedName>
        <fullName evidence="9">Copper acquisition factor BIM1-like domain-containing protein</fullName>
    </recommendedName>
</protein>
<evidence type="ECO:0000256" key="1">
    <source>
        <dbReference type="ARBA" id="ARBA00004609"/>
    </source>
</evidence>
<gene>
    <name evidence="10" type="ORF">M422DRAFT_259099</name>
</gene>
<keyword evidence="3" id="KW-0336">GPI-anchor</keyword>
<dbReference type="GO" id="GO:0005886">
    <property type="term" value="C:plasma membrane"/>
    <property type="evidence" value="ECO:0007669"/>
    <property type="project" value="UniProtKB-SubCell"/>
</dbReference>
<evidence type="ECO:0000259" key="9">
    <source>
        <dbReference type="Pfam" id="PF20238"/>
    </source>
</evidence>
<evidence type="ECO:0000256" key="8">
    <source>
        <dbReference type="SAM" id="MobiDB-lite"/>
    </source>
</evidence>
<dbReference type="AlphaFoldDB" id="A0A0C9VKW5"/>
<dbReference type="InterPro" id="IPR046530">
    <property type="entry name" value="BIM1-like_dom"/>
</dbReference>
<keyword evidence="6" id="KW-0325">Glycoprotein</keyword>
<dbReference type="EMBL" id="KN837162">
    <property type="protein sequence ID" value="KIJ38191.1"/>
    <property type="molecule type" value="Genomic_DNA"/>
</dbReference>
<evidence type="ECO:0000256" key="2">
    <source>
        <dbReference type="ARBA" id="ARBA00022475"/>
    </source>
</evidence>
<keyword evidence="4" id="KW-0732">Signal</keyword>
<evidence type="ECO:0000256" key="6">
    <source>
        <dbReference type="ARBA" id="ARBA00023180"/>
    </source>
</evidence>
<name>A0A0C9VKW5_SPHS4</name>
<dbReference type="HOGENOM" id="CLU_070647_3_1_1"/>
<feature type="region of interest" description="Disordered" evidence="8">
    <location>
        <begin position="156"/>
        <end position="177"/>
    </location>
</feature>
<keyword evidence="7" id="KW-0449">Lipoprotein</keyword>
<organism evidence="10 11">
    <name type="scientific">Sphaerobolus stellatus (strain SS14)</name>
    <dbReference type="NCBI Taxonomy" id="990650"/>
    <lineage>
        <taxon>Eukaryota</taxon>
        <taxon>Fungi</taxon>
        <taxon>Dikarya</taxon>
        <taxon>Basidiomycota</taxon>
        <taxon>Agaricomycotina</taxon>
        <taxon>Agaricomycetes</taxon>
        <taxon>Phallomycetidae</taxon>
        <taxon>Geastrales</taxon>
        <taxon>Sphaerobolaceae</taxon>
        <taxon>Sphaerobolus</taxon>
    </lineage>
</organism>
<feature type="domain" description="Copper acquisition factor BIM1-like" evidence="9">
    <location>
        <begin position="26"/>
        <end position="147"/>
    </location>
</feature>
<evidence type="ECO:0000256" key="7">
    <source>
        <dbReference type="ARBA" id="ARBA00023288"/>
    </source>
</evidence>
<proteinExistence type="predicted"/>
<dbReference type="GO" id="GO:0098552">
    <property type="term" value="C:side of membrane"/>
    <property type="evidence" value="ECO:0007669"/>
    <property type="project" value="UniProtKB-KW"/>
</dbReference>
<dbReference type="PANTHER" id="PTHR34992">
    <property type="entry name" value="HYPHAL ANASTAMOSIS-7 PROTEIN"/>
    <property type="match status" value="1"/>
</dbReference>
<evidence type="ECO:0000256" key="4">
    <source>
        <dbReference type="ARBA" id="ARBA00022729"/>
    </source>
</evidence>
<evidence type="ECO:0000256" key="3">
    <source>
        <dbReference type="ARBA" id="ARBA00022622"/>
    </source>
</evidence>
<evidence type="ECO:0000313" key="10">
    <source>
        <dbReference type="EMBL" id="KIJ38191.1"/>
    </source>
</evidence>
<accession>A0A0C9VKW5</accession>